<keyword evidence="2" id="KW-1185">Reference proteome</keyword>
<organism evidence="1 2">
    <name type="scientific">Cercophora scortea</name>
    <dbReference type="NCBI Taxonomy" id="314031"/>
    <lineage>
        <taxon>Eukaryota</taxon>
        <taxon>Fungi</taxon>
        <taxon>Dikarya</taxon>
        <taxon>Ascomycota</taxon>
        <taxon>Pezizomycotina</taxon>
        <taxon>Sordariomycetes</taxon>
        <taxon>Sordariomycetidae</taxon>
        <taxon>Sordariales</taxon>
        <taxon>Lasiosphaeriaceae</taxon>
        <taxon>Cercophora</taxon>
    </lineage>
</organism>
<protein>
    <submittedName>
        <fullName evidence="1">Uncharacterized protein</fullName>
    </submittedName>
</protein>
<dbReference type="PANTHER" id="PTHR33112:SF16">
    <property type="entry name" value="HETEROKARYON INCOMPATIBILITY DOMAIN-CONTAINING PROTEIN"/>
    <property type="match status" value="1"/>
</dbReference>
<gene>
    <name evidence="1" type="ORF">B0T19DRAFT_445353</name>
</gene>
<name>A0AAE0M4W9_9PEZI</name>
<evidence type="ECO:0000313" key="1">
    <source>
        <dbReference type="EMBL" id="KAK3319546.1"/>
    </source>
</evidence>
<proteinExistence type="predicted"/>
<dbReference type="AlphaFoldDB" id="A0AAE0M4W9"/>
<dbReference type="Proteomes" id="UP001286456">
    <property type="component" value="Unassembled WGS sequence"/>
</dbReference>
<reference evidence="1" key="1">
    <citation type="journal article" date="2023" name="Mol. Phylogenet. Evol.">
        <title>Genome-scale phylogeny and comparative genomics of the fungal order Sordariales.</title>
        <authorList>
            <person name="Hensen N."/>
            <person name="Bonometti L."/>
            <person name="Westerberg I."/>
            <person name="Brannstrom I.O."/>
            <person name="Guillou S."/>
            <person name="Cros-Aarteil S."/>
            <person name="Calhoun S."/>
            <person name="Haridas S."/>
            <person name="Kuo A."/>
            <person name="Mondo S."/>
            <person name="Pangilinan J."/>
            <person name="Riley R."/>
            <person name="LaButti K."/>
            <person name="Andreopoulos B."/>
            <person name="Lipzen A."/>
            <person name="Chen C."/>
            <person name="Yan M."/>
            <person name="Daum C."/>
            <person name="Ng V."/>
            <person name="Clum A."/>
            <person name="Steindorff A."/>
            <person name="Ohm R.A."/>
            <person name="Martin F."/>
            <person name="Silar P."/>
            <person name="Natvig D.O."/>
            <person name="Lalanne C."/>
            <person name="Gautier V."/>
            <person name="Ament-Velasquez S.L."/>
            <person name="Kruys A."/>
            <person name="Hutchinson M.I."/>
            <person name="Powell A.J."/>
            <person name="Barry K."/>
            <person name="Miller A.N."/>
            <person name="Grigoriev I.V."/>
            <person name="Debuchy R."/>
            <person name="Gladieux P."/>
            <person name="Hiltunen Thoren M."/>
            <person name="Johannesson H."/>
        </authorList>
    </citation>
    <scope>NUCLEOTIDE SEQUENCE</scope>
    <source>
        <strain evidence="1">SMH4131-1</strain>
    </source>
</reference>
<evidence type="ECO:0000313" key="2">
    <source>
        <dbReference type="Proteomes" id="UP001286456"/>
    </source>
</evidence>
<sequence length="205" mass="22418">MPPSSTYAALSYCWGTSTHFTTTSSTLAERCTSISILDMLRTPREASSRMNDAYTNAYLTIVAAASTDCTGGPLNGERICTLPYRGQTGPPTAVLGMNGPEDTPAPSFSDAAGRVSFNRRLLVFTSVGICFVCAERELPTFHVSQQLRLPRRSDEPSPFYWSLLVHDFCAKRMTNPTDKLPTIAGLAKRFRDISRGALGRYYAGL</sequence>
<dbReference type="PANTHER" id="PTHR33112">
    <property type="entry name" value="DOMAIN PROTEIN, PUTATIVE-RELATED"/>
    <property type="match status" value="1"/>
</dbReference>
<accession>A0AAE0M4W9</accession>
<comment type="caution">
    <text evidence="1">The sequence shown here is derived from an EMBL/GenBank/DDBJ whole genome shotgun (WGS) entry which is preliminary data.</text>
</comment>
<dbReference type="EMBL" id="JAUEPO010000006">
    <property type="protein sequence ID" value="KAK3319546.1"/>
    <property type="molecule type" value="Genomic_DNA"/>
</dbReference>
<reference evidence="1" key="2">
    <citation type="submission" date="2023-06" db="EMBL/GenBank/DDBJ databases">
        <authorList>
            <consortium name="Lawrence Berkeley National Laboratory"/>
            <person name="Haridas S."/>
            <person name="Hensen N."/>
            <person name="Bonometti L."/>
            <person name="Westerberg I."/>
            <person name="Brannstrom I.O."/>
            <person name="Guillou S."/>
            <person name="Cros-Aarteil S."/>
            <person name="Calhoun S."/>
            <person name="Kuo A."/>
            <person name="Mondo S."/>
            <person name="Pangilinan J."/>
            <person name="Riley R."/>
            <person name="Labutti K."/>
            <person name="Andreopoulos B."/>
            <person name="Lipzen A."/>
            <person name="Chen C."/>
            <person name="Yanf M."/>
            <person name="Daum C."/>
            <person name="Ng V."/>
            <person name="Clum A."/>
            <person name="Steindorff A."/>
            <person name="Ohm R."/>
            <person name="Martin F."/>
            <person name="Silar P."/>
            <person name="Natvig D."/>
            <person name="Lalanne C."/>
            <person name="Gautier V."/>
            <person name="Ament-Velasquez S.L."/>
            <person name="Kruys A."/>
            <person name="Hutchinson M.I."/>
            <person name="Powell A.J."/>
            <person name="Barry K."/>
            <person name="Miller A.N."/>
            <person name="Grigoriev I.V."/>
            <person name="Debuchy R."/>
            <person name="Gladieux P."/>
            <person name="Thoren M.H."/>
            <person name="Johannesson H."/>
        </authorList>
    </citation>
    <scope>NUCLEOTIDE SEQUENCE</scope>
    <source>
        <strain evidence="1">SMH4131-1</strain>
    </source>
</reference>